<dbReference type="Proteomes" id="UP000030854">
    <property type="component" value="Unassembled WGS sequence"/>
</dbReference>
<protein>
    <submittedName>
        <fullName evidence="4">Putative c2h2 transcription factor protein</fullName>
    </submittedName>
</protein>
<gene>
    <name evidence="4" type="ORF">EV44_g3378</name>
</gene>
<dbReference type="GO" id="GO:0005634">
    <property type="term" value="C:nucleus"/>
    <property type="evidence" value="ECO:0007669"/>
    <property type="project" value="TreeGrafter"/>
</dbReference>
<dbReference type="InterPro" id="IPR051061">
    <property type="entry name" value="Zinc_finger_trans_reg"/>
</dbReference>
<name>A0A0B1NY37_UNCNE</name>
<sequence>MLASMPNLCDQFYEFSPQFVSRLPANTSITDIKKTQNQSPNQQLSNSLWQASYPYSRSINEIYTHTSNQPSFTCFPPQQPYFSPSSAVLPMLSDQDNIHNFNIENAQEVPRTLMNPHNRESSFSSLGSAGPESPFTVNVSLPQIVGDFDLNDIFPFAAHKIFSPTQTPSPENLLGPPFSTNFQSSPCLGLDILPMSTMSYQDRTSIGSNLDHSSPTTSPLSERSKQQQEQQKQLPQKQRQPLQQQDEDCQTSSLWINEDVLNCDQAHRNRVKLDQVMAEIYEDSLYNPNSLISAAPSPSTSSATTITPIKNEIFETRLQPLVNHQLHNNSQAPLNISSRECANFCQSPSMATNTNFRISSPSLRIGTTLNLREQQKAENDVLVLQEQFRRGSSTKSSPNTISPKDVDMVYQEDGENSMASLLQSQKKMLSTISIGSDESISQKSYGGMATLRHDRSSTFSSSQPTLNQNSNFTFSMPMIEQDIKCTAQPYLFHPTHLHQQSSEISNTSANFQPSRPLKDTRSGDFESDTKKKIELQKPAKVSANTGTYTCTYHGCTLRFDTPARLQRHKREGHRSSSAAAVAASALNGLGCHGMTSVAHRNSQAGPHKCERINPSTGKPCNTVFSRPYDLTRHEDTIHNTQKQKVHCPICEDEKSFSRNDALTRHMRVVHPEYVDTSSRRRRGPSG</sequence>
<evidence type="ECO:0000259" key="3">
    <source>
        <dbReference type="PROSITE" id="PS50157"/>
    </source>
</evidence>
<evidence type="ECO:0000313" key="4">
    <source>
        <dbReference type="EMBL" id="KHJ30868.1"/>
    </source>
</evidence>
<feature type="region of interest" description="Disordered" evidence="2">
    <location>
        <begin position="505"/>
        <end position="527"/>
    </location>
</feature>
<dbReference type="HOGENOM" id="CLU_013400_1_0_1"/>
<dbReference type="Pfam" id="PF00096">
    <property type="entry name" value="zf-C2H2"/>
    <property type="match status" value="1"/>
</dbReference>
<feature type="compositionally biased region" description="Low complexity" evidence="2">
    <location>
        <begin position="227"/>
        <end position="244"/>
    </location>
</feature>
<proteinExistence type="predicted"/>
<dbReference type="GO" id="GO:0008270">
    <property type="term" value="F:zinc ion binding"/>
    <property type="evidence" value="ECO:0007669"/>
    <property type="project" value="UniProtKB-KW"/>
</dbReference>
<dbReference type="PANTHER" id="PTHR46179:SF19">
    <property type="entry name" value="C2H2 FINGER DOMAIN TRANSCRIPTION FACTOR (EUROFUNG)-RELATED"/>
    <property type="match status" value="1"/>
</dbReference>
<evidence type="ECO:0000256" key="1">
    <source>
        <dbReference type="PROSITE-ProRule" id="PRU00042"/>
    </source>
</evidence>
<evidence type="ECO:0000256" key="2">
    <source>
        <dbReference type="SAM" id="MobiDB-lite"/>
    </source>
</evidence>
<dbReference type="AlphaFoldDB" id="A0A0B1NY37"/>
<dbReference type="InterPro" id="IPR013087">
    <property type="entry name" value="Znf_C2H2_type"/>
</dbReference>
<organism evidence="4 5">
    <name type="scientific">Uncinula necator</name>
    <name type="common">Grape powdery mildew</name>
    <dbReference type="NCBI Taxonomy" id="52586"/>
    <lineage>
        <taxon>Eukaryota</taxon>
        <taxon>Fungi</taxon>
        <taxon>Dikarya</taxon>
        <taxon>Ascomycota</taxon>
        <taxon>Pezizomycotina</taxon>
        <taxon>Leotiomycetes</taxon>
        <taxon>Erysiphales</taxon>
        <taxon>Erysiphaceae</taxon>
        <taxon>Erysiphe</taxon>
    </lineage>
</organism>
<feature type="compositionally biased region" description="Polar residues" evidence="2">
    <location>
        <begin position="203"/>
        <end position="220"/>
    </location>
</feature>
<reference evidence="4 5" key="1">
    <citation type="journal article" date="2014" name="BMC Genomics">
        <title>Adaptive genomic structural variation in the grape powdery mildew pathogen, Erysiphe necator.</title>
        <authorList>
            <person name="Jones L."/>
            <person name="Riaz S."/>
            <person name="Morales-Cruz A."/>
            <person name="Amrine K.C."/>
            <person name="McGuire B."/>
            <person name="Gubler W.D."/>
            <person name="Walker M.A."/>
            <person name="Cantu D."/>
        </authorList>
    </citation>
    <scope>NUCLEOTIDE SEQUENCE [LARGE SCALE GENOMIC DNA]</scope>
    <source>
        <strain evidence="5">c</strain>
    </source>
</reference>
<dbReference type="InterPro" id="IPR036236">
    <property type="entry name" value="Znf_C2H2_sf"/>
</dbReference>
<comment type="caution">
    <text evidence="4">The sequence shown here is derived from an EMBL/GenBank/DDBJ whole genome shotgun (WGS) entry which is preliminary data.</text>
</comment>
<dbReference type="PROSITE" id="PS50157">
    <property type="entry name" value="ZINC_FINGER_C2H2_2"/>
    <property type="match status" value="2"/>
</dbReference>
<evidence type="ECO:0000313" key="5">
    <source>
        <dbReference type="Proteomes" id="UP000030854"/>
    </source>
</evidence>
<feature type="compositionally biased region" description="Basic and acidic residues" evidence="2">
    <location>
        <begin position="516"/>
        <end position="527"/>
    </location>
</feature>
<dbReference type="PROSITE" id="PS00028">
    <property type="entry name" value="ZINC_FINGER_C2H2_1"/>
    <property type="match status" value="1"/>
</dbReference>
<keyword evidence="1" id="KW-0863">Zinc-finger</keyword>
<keyword evidence="1" id="KW-0862">Zinc</keyword>
<dbReference type="GO" id="GO:0006357">
    <property type="term" value="P:regulation of transcription by RNA polymerase II"/>
    <property type="evidence" value="ECO:0007669"/>
    <property type="project" value="TreeGrafter"/>
</dbReference>
<dbReference type="OMA" id="YPFIAHP"/>
<dbReference type="Gene3D" id="3.30.160.60">
    <property type="entry name" value="Classic Zinc Finger"/>
    <property type="match status" value="1"/>
</dbReference>
<keyword evidence="5" id="KW-1185">Reference proteome</keyword>
<dbReference type="STRING" id="52586.A0A0B1NY37"/>
<feature type="region of interest" description="Disordered" evidence="2">
    <location>
        <begin position="203"/>
        <end position="246"/>
    </location>
</feature>
<accession>A0A0B1NY37</accession>
<feature type="domain" description="C2H2-type" evidence="3">
    <location>
        <begin position="548"/>
        <end position="578"/>
    </location>
</feature>
<keyword evidence="1" id="KW-0479">Metal-binding</keyword>
<dbReference type="SUPFAM" id="SSF57667">
    <property type="entry name" value="beta-beta-alpha zinc fingers"/>
    <property type="match status" value="1"/>
</dbReference>
<dbReference type="EMBL" id="JNVN01003499">
    <property type="protein sequence ID" value="KHJ30868.1"/>
    <property type="molecule type" value="Genomic_DNA"/>
</dbReference>
<feature type="domain" description="C2H2-type" evidence="3">
    <location>
        <begin position="607"/>
        <end position="643"/>
    </location>
</feature>
<dbReference type="SMART" id="SM00355">
    <property type="entry name" value="ZnF_C2H2"/>
    <property type="match status" value="3"/>
</dbReference>
<dbReference type="PANTHER" id="PTHR46179">
    <property type="entry name" value="ZINC FINGER PROTEIN"/>
    <property type="match status" value="1"/>
</dbReference>